<dbReference type="PANTHER" id="PTHR42831:SF1">
    <property type="entry name" value="FE-S PROTEIN MATURATION AUXILIARY FACTOR YITW"/>
    <property type="match status" value="1"/>
</dbReference>
<dbReference type="EMBL" id="CABL01000005">
    <property type="protein sequence ID" value="CBH74961.1"/>
    <property type="molecule type" value="Genomic_DNA"/>
</dbReference>
<dbReference type="InterPro" id="IPR034904">
    <property type="entry name" value="FSCA_dom_sf"/>
</dbReference>
<feature type="domain" description="MIP18 family-like" evidence="1">
    <location>
        <begin position="7"/>
        <end position="80"/>
    </location>
</feature>
<evidence type="ECO:0000313" key="2">
    <source>
        <dbReference type="EMBL" id="CBH74961.1"/>
    </source>
</evidence>
<dbReference type="PANTHER" id="PTHR42831">
    <property type="entry name" value="FE-S PROTEIN MATURATION AUXILIARY FACTOR YITW"/>
    <property type="match status" value="1"/>
</dbReference>
<evidence type="ECO:0000313" key="3">
    <source>
        <dbReference type="EMBL" id="CBI01510.1"/>
    </source>
</evidence>
<dbReference type="InterPro" id="IPR052339">
    <property type="entry name" value="Fe-S_Maturation_MIP18"/>
</dbReference>
<dbReference type="Pfam" id="PF01883">
    <property type="entry name" value="FeS_assembly_P"/>
    <property type="match status" value="1"/>
</dbReference>
<reference evidence="2" key="1">
    <citation type="submission" date="2009-10" db="EMBL/GenBank/DDBJ databases">
        <title>Diversity of trophic interactions inside an arsenic-rich microbial ecosystem.</title>
        <authorList>
            <person name="Bertin P.N."/>
            <person name="Heinrich-Salmeron A."/>
            <person name="Pelletier E."/>
            <person name="Goulhen-Chollet F."/>
            <person name="Arsene-Ploetze F."/>
            <person name="Gallien S."/>
            <person name="Calteau A."/>
            <person name="Vallenet D."/>
            <person name="Casiot C."/>
            <person name="Chane-Woon-Ming B."/>
            <person name="Giloteaux L."/>
            <person name="Barakat M."/>
            <person name="Bonnefoy V."/>
            <person name="Bruneel O."/>
            <person name="Chandler M."/>
            <person name="Cleiss J."/>
            <person name="Duran R."/>
            <person name="Elbaz-Poulichet F."/>
            <person name="Fonknechten N."/>
            <person name="Lauga B."/>
            <person name="Mornico D."/>
            <person name="Ortet P."/>
            <person name="Schaeffer C."/>
            <person name="Siguier P."/>
            <person name="Alexander Thil Smith A."/>
            <person name="Van Dorsselaer A."/>
            <person name="Weissenbach J."/>
            <person name="Medigue C."/>
            <person name="Le Paslier D."/>
        </authorList>
    </citation>
    <scope>NUCLEOTIDE SEQUENCE</scope>
</reference>
<organism evidence="2">
    <name type="scientific">mine drainage metagenome</name>
    <dbReference type="NCBI Taxonomy" id="410659"/>
    <lineage>
        <taxon>unclassified sequences</taxon>
        <taxon>metagenomes</taxon>
        <taxon>ecological metagenomes</taxon>
    </lineage>
</organism>
<dbReference type="InterPro" id="IPR002744">
    <property type="entry name" value="MIP18-like"/>
</dbReference>
<protein>
    <recommendedName>
        <fullName evidence="1">MIP18 family-like domain-containing protein</fullName>
    </recommendedName>
</protein>
<comment type="caution">
    <text evidence="2">The sequence shown here is derived from an EMBL/GenBank/DDBJ whole genome shotgun (WGS) entry which is preliminary data.</text>
</comment>
<proteinExistence type="predicted"/>
<sequence>MNEDLRRSVESALATVNDPELGIDIVSLGLIYEIEADHKGAVTILMTMTTPGCPMHETIVADVERTIRAIPEVTDLRVTVTFSPEWTPERLKPQARFLLGR</sequence>
<name>E6PES5_9ZZZZ</name>
<accession>E6PES5</accession>
<evidence type="ECO:0000259" key="1">
    <source>
        <dbReference type="Pfam" id="PF01883"/>
    </source>
</evidence>
<dbReference type="AlphaFoldDB" id="E6PES5"/>
<dbReference type="EMBL" id="CABO01000019">
    <property type="protein sequence ID" value="CBI01510.1"/>
    <property type="molecule type" value="Genomic_DNA"/>
</dbReference>
<gene>
    <name evidence="2" type="ORF">CARN1_0136</name>
    <name evidence="3" type="ORF">CARN4_1831</name>
</gene>
<dbReference type="Gene3D" id="3.30.300.130">
    <property type="entry name" value="Fe-S cluster assembly (FSCA)"/>
    <property type="match status" value="1"/>
</dbReference>
<dbReference type="SUPFAM" id="SSF117916">
    <property type="entry name" value="Fe-S cluster assembly (FSCA) domain-like"/>
    <property type="match status" value="1"/>
</dbReference>